<dbReference type="InterPro" id="IPR011598">
    <property type="entry name" value="bHLH_dom"/>
</dbReference>
<dbReference type="InterPro" id="IPR044658">
    <property type="entry name" value="bHLH92/bHLH041-like"/>
</dbReference>
<dbReference type="CDD" id="cd11393">
    <property type="entry name" value="bHLH_AtbHLH_like"/>
    <property type="match status" value="1"/>
</dbReference>
<proteinExistence type="predicted"/>
<dbReference type="PROSITE" id="PS50888">
    <property type="entry name" value="BHLH"/>
    <property type="match status" value="1"/>
</dbReference>
<accession>A0A443N240</accession>
<feature type="domain" description="BHLH" evidence="3">
    <location>
        <begin position="304"/>
        <end position="353"/>
    </location>
</feature>
<dbReference type="SMART" id="SM00353">
    <property type="entry name" value="HLH"/>
    <property type="match status" value="1"/>
</dbReference>
<keyword evidence="2" id="KW-0804">Transcription</keyword>
<dbReference type="GO" id="GO:0046983">
    <property type="term" value="F:protein dimerization activity"/>
    <property type="evidence" value="ECO:0007669"/>
    <property type="project" value="InterPro"/>
</dbReference>
<dbReference type="EMBL" id="QPKB01000001">
    <property type="protein sequence ID" value="RWR72598.1"/>
    <property type="molecule type" value="Genomic_DNA"/>
</dbReference>
<evidence type="ECO:0000256" key="1">
    <source>
        <dbReference type="ARBA" id="ARBA00023015"/>
    </source>
</evidence>
<dbReference type="OrthoDB" id="5778525at2759"/>
<keyword evidence="1" id="KW-0805">Transcription regulation</keyword>
<sequence>MQSTAIALFCNPMDSIFFLEDEARTHFLQAMGQAIGCAYICLWSYLPPPQNYLISMDAWYNVEMDQPSSSTGSLSHRLFDGYRRSVFNVEYGRVPGHAFKEGMAFLEQHYNLELMRWVSNETQRWFYEEARIKTVIFMGCGSGEVEIGTMNSTNINMQLEIMKLLTKDLFQEYQLKEPYIMDQIEHENIITRTSPIQSHSRAMRLGDIQSLTMTTSGIVEITNTILAGLSFPSSSCQREECNTLQCQIGDGTGAFVSYASSIVPRMETRLTSHGQFKMKLVFAMLRSIYSTMREAKFQQNHPTSSRLHHILSERMRRRKSKEYFQALRSLLPPDSKKDQLSVLLKTLDYLNALKAQILELQGRNQRIAVHLSPAKEARGEAGDMNEMVEMHGLSGNESTPAYQQIELRVTVSKNDCDMVDLVFHLLECLKQMEEKMSIVSMQADTELHHMNQFNQAIFRLKIKTSEWDERLIKEALIKAVDDLTR</sequence>
<evidence type="ECO:0000313" key="5">
    <source>
        <dbReference type="Proteomes" id="UP000283530"/>
    </source>
</evidence>
<gene>
    <name evidence="4" type="ORF">CKAN_00083300</name>
</gene>
<dbReference type="InterPro" id="IPR055478">
    <property type="entry name" value="DUF7050"/>
</dbReference>
<evidence type="ECO:0000313" key="4">
    <source>
        <dbReference type="EMBL" id="RWR72598.1"/>
    </source>
</evidence>
<dbReference type="Pfam" id="PF23132">
    <property type="entry name" value="DUF7049"/>
    <property type="match status" value="1"/>
</dbReference>
<name>A0A443N240_9MAGN</name>
<dbReference type="Pfam" id="PF23133">
    <property type="entry name" value="DUF7050"/>
    <property type="match status" value="1"/>
</dbReference>
<dbReference type="Proteomes" id="UP000283530">
    <property type="component" value="Unassembled WGS sequence"/>
</dbReference>
<dbReference type="PANTHER" id="PTHR46665:SF1">
    <property type="entry name" value="SPERMATOGENESIS- AND OOGENESIS-SPECIFIC BASIC HELIX-LOOP-HELIX-CONTAINING PROTEIN 1"/>
    <property type="match status" value="1"/>
</dbReference>
<evidence type="ECO:0000256" key="2">
    <source>
        <dbReference type="ARBA" id="ARBA00023163"/>
    </source>
</evidence>
<dbReference type="Pfam" id="PF00010">
    <property type="entry name" value="HLH"/>
    <property type="match status" value="1"/>
</dbReference>
<evidence type="ECO:0000259" key="3">
    <source>
        <dbReference type="PROSITE" id="PS50888"/>
    </source>
</evidence>
<dbReference type="InterPro" id="IPR045239">
    <property type="entry name" value="bHLH95_bHLH"/>
</dbReference>
<dbReference type="InterPro" id="IPR036638">
    <property type="entry name" value="HLH_DNA-bd_sf"/>
</dbReference>
<dbReference type="SUPFAM" id="SSF47459">
    <property type="entry name" value="HLH, helix-loop-helix DNA-binding domain"/>
    <property type="match status" value="1"/>
</dbReference>
<dbReference type="Gene3D" id="4.10.280.10">
    <property type="entry name" value="Helix-loop-helix DNA-binding domain"/>
    <property type="match status" value="1"/>
</dbReference>
<keyword evidence="5" id="KW-1185">Reference proteome</keyword>
<dbReference type="AlphaFoldDB" id="A0A443N240"/>
<organism evidence="4 5">
    <name type="scientific">Cinnamomum micranthum f. kanehirae</name>
    <dbReference type="NCBI Taxonomy" id="337451"/>
    <lineage>
        <taxon>Eukaryota</taxon>
        <taxon>Viridiplantae</taxon>
        <taxon>Streptophyta</taxon>
        <taxon>Embryophyta</taxon>
        <taxon>Tracheophyta</taxon>
        <taxon>Spermatophyta</taxon>
        <taxon>Magnoliopsida</taxon>
        <taxon>Magnoliidae</taxon>
        <taxon>Laurales</taxon>
        <taxon>Lauraceae</taxon>
        <taxon>Cinnamomum</taxon>
    </lineage>
</organism>
<protein>
    <submittedName>
        <fullName evidence="4">Putative transcription factor bHLH041</fullName>
    </submittedName>
</protein>
<dbReference type="InterPro" id="IPR055477">
    <property type="entry name" value="DUF7049"/>
</dbReference>
<dbReference type="PANTHER" id="PTHR46665">
    <property type="entry name" value="TRANSCRIPTION FACTOR BHLH041-RELATED-RELATED"/>
    <property type="match status" value="1"/>
</dbReference>
<reference evidence="4 5" key="1">
    <citation type="journal article" date="2019" name="Nat. Plants">
        <title>Stout camphor tree genome fills gaps in understanding of flowering plant genome evolution.</title>
        <authorList>
            <person name="Chaw S.M."/>
            <person name="Liu Y.C."/>
            <person name="Wu Y.W."/>
            <person name="Wang H.Y."/>
            <person name="Lin C.I."/>
            <person name="Wu C.S."/>
            <person name="Ke H.M."/>
            <person name="Chang L.Y."/>
            <person name="Hsu C.Y."/>
            <person name="Yang H.T."/>
            <person name="Sudianto E."/>
            <person name="Hsu M.H."/>
            <person name="Wu K.P."/>
            <person name="Wang L.N."/>
            <person name="Leebens-Mack J.H."/>
            <person name="Tsai I.J."/>
        </authorList>
    </citation>
    <scope>NUCLEOTIDE SEQUENCE [LARGE SCALE GENOMIC DNA]</scope>
    <source>
        <strain evidence="5">cv. Chaw 1501</strain>
        <tissue evidence="4">Young leaves</tissue>
    </source>
</reference>
<comment type="caution">
    <text evidence="4">The sequence shown here is derived from an EMBL/GenBank/DDBJ whole genome shotgun (WGS) entry which is preliminary data.</text>
</comment>